<dbReference type="Proteomes" id="UP001500320">
    <property type="component" value="Unassembled WGS sequence"/>
</dbReference>
<organism evidence="3 4">
    <name type="scientific">Planomonospora alba</name>
    <dbReference type="NCBI Taxonomy" id="161354"/>
    <lineage>
        <taxon>Bacteria</taxon>
        <taxon>Bacillati</taxon>
        <taxon>Actinomycetota</taxon>
        <taxon>Actinomycetes</taxon>
        <taxon>Streptosporangiales</taxon>
        <taxon>Streptosporangiaceae</taxon>
        <taxon>Planomonospora</taxon>
    </lineage>
</organism>
<evidence type="ECO:0000256" key="2">
    <source>
        <dbReference type="RuleBase" id="RU003452"/>
    </source>
</evidence>
<comment type="similarity">
    <text evidence="1 2">Belongs to the arylamine N-acetyltransferase family.</text>
</comment>
<evidence type="ECO:0000313" key="4">
    <source>
        <dbReference type="Proteomes" id="UP001500320"/>
    </source>
</evidence>
<gene>
    <name evidence="3" type="ORF">GCM10010466_06550</name>
</gene>
<proteinExistence type="inferred from homology"/>
<protein>
    <submittedName>
        <fullName evidence="3">Arylamine N-acetyltransferase</fullName>
    </submittedName>
</protein>
<dbReference type="PRINTS" id="PR01543">
    <property type="entry name" value="ANATRNSFRASE"/>
</dbReference>
<dbReference type="Gene3D" id="3.30.2140.10">
    <property type="entry name" value="Arylamine N-acetyltransferase"/>
    <property type="match status" value="1"/>
</dbReference>
<dbReference type="PANTHER" id="PTHR11786:SF0">
    <property type="entry name" value="ARYLAMINE N-ACETYLTRANSFERASE 4-RELATED"/>
    <property type="match status" value="1"/>
</dbReference>
<dbReference type="PANTHER" id="PTHR11786">
    <property type="entry name" value="N-HYDROXYARYLAMINE O-ACETYLTRANSFERASE"/>
    <property type="match status" value="1"/>
</dbReference>
<keyword evidence="4" id="KW-1185">Reference proteome</keyword>
<reference evidence="4" key="1">
    <citation type="journal article" date="2019" name="Int. J. Syst. Evol. Microbiol.">
        <title>The Global Catalogue of Microorganisms (GCM) 10K type strain sequencing project: providing services to taxonomists for standard genome sequencing and annotation.</title>
        <authorList>
            <consortium name="The Broad Institute Genomics Platform"/>
            <consortium name="The Broad Institute Genome Sequencing Center for Infectious Disease"/>
            <person name="Wu L."/>
            <person name="Ma J."/>
        </authorList>
    </citation>
    <scope>NUCLEOTIDE SEQUENCE [LARGE SCALE GENOMIC DNA]</scope>
    <source>
        <strain evidence="4">JCM 9373</strain>
    </source>
</reference>
<dbReference type="InterPro" id="IPR001447">
    <property type="entry name" value="Arylamine_N-AcTrfase"/>
</dbReference>
<dbReference type="Gene3D" id="2.40.128.150">
    <property type="entry name" value="Cysteine proteinases"/>
    <property type="match status" value="1"/>
</dbReference>
<dbReference type="Pfam" id="PF00797">
    <property type="entry name" value="Acetyltransf_2"/>
    <property type="match status" value="1"/>
</dbReference>
<dbReference type="RefSeq" id="WP_344855718.1">
    <property type="nucleotide sequence ID" value="NZ_BAAAUT010000004.1"/>
</dbReference>
<sequence>MTENSPASEWGAERVDPAAYLRRIGCAGPLAPTAETLRELHRAHVLTIPFENLDVVLGRGVRLDAGALQGKLVDGRRGGYCYEHNLLFAAVLERLGYRVTRLLARVGPLGEPRRARTHAMLLVEADGTRHLADVGFGGEGLVEPLPFAEGAVSHVGPWTWRLGRAGDEWVLSTLRQDGWAELYAFRLEVHHRADFEMANHYTSTLPSSPFVRHVIAQRTIPGARRRLQNLELDGQELKAEELHAVLGEVFGIGLEPEEAEGLARHARAAGRSPERQG</sequence>
<evidence type="ECO:0000256" key="1">
    <source>
        <dbReference type="ARBA" id="ARBA00006547"/>
    </source>
</evidence>
<evidence type="ECO:0000313" key="3">
    <source>
        <dbReference type="EMBL" id="GAA3118294.1"/>
    </source>
</evidence>
<accession>A0ABP6ML65</accession>
<name>A0ABP6ML65_9ACTN</name>
<dbReference type="EMBL" id="BAAAUT010000004">
    <property type="protein sequence ID" value="GAA3118294.1"/>
    <property type="molecule type" value="Genomic_DNA"/>
</dbReference>
<dbReference type="SUPFAM" id="SSF54001">
    <property type="entry name" value="Cysteine proteinases"/>
    <property type="match status" value="1"/>
</dbReference>
<comment type="caution">
    <text evidence="3">The sequence shown here is derived from an EMBL/GenBank/DDBJ whole genome shotgun (WGS) entry which is preliminary data.</text>
</comment>
<dbReference type="InterPro" id="IPR038765">
    <property type="entry name" value="Papain-like_cys_pep_sf"/>
</dbReference>